<protein>
    <submittedName>
        <fullName evidence="1">Uncharacterized protein</fullName>
    </submittedName>
</protein>
<proteinExistence type="predicted"/>
<comment type="caution">
    <text evidence="1">The sequence shown here is derived from an EMBL/GenBank/DDBJ whole genome shotgun (WGS) entry which is preliminary data.</text>
</comment>
<dbReference type="RefSeq" id="WP_283214246.1">
    <property type="nucleotide sequence ID" value="NZ_JASGBI010000002.1"/>
</dbReference>
<keyword evidence="2" id="KW-1185">Reference proteome</keyword>
<organism evidence="1 2">
    <name type="scientific">Lysobacter stagni</name>
    <dbReference type="NCBI Taxonomy" id="3045172"/>
    <lineage>
        <taxon>Bacteria</taxon>
        <taxon>Pseudomonadati</taxon>
        <taxon>Pseudomonadota</taxon>
        <taxon>Gammaproteobacteria</taxon>
        <taxon>Lysobacterales</taxon>
        <taxon>Lysobacteraceae</taxon>
        <taxon>Lysobacter</taxon>
    </lineage>
</organism>
<sequence>MSSEHSQELFVPIALRFHIESALWRTLIRTHPDPKAFHDAWLRQLPSLLEHADKFRGLSLGTTESDVRNAIAAMTSEIAAAVSNQKALALCDEPTAPAD</sequence>
<accession>A0ABT6XKR9</accession>
<name>A0ABT6XKR9_9GAMM</name>
<dbReference type="EMBL" id="JASGBI010000002">
    <property type="protein sequence ID" value="MDI9240765.1"/>
    <property type="molecule type" value="Genomic_DNA"/>
</dbReference>
<gene>
    <name evidence="1" type="ORF">QLQ15_17820</name>
</gene>
<evidence type="ECO:0000313" key="1">
    <source>
        <dbReference type="EMBL" id="MDI9240765.1"/>
    </source>
</evidence>
<dbReference type="Proteomes" id="UP001321580">
    <property type="component" value="Unassembled WGS sequence"/>
</dbReference>
<reference evidence="1 2" key="1">
    <citation type="submission" date="2023-05" db="EMBL/GenBank/DDBJ databases">
        <title>Lysobacter sp. strain LF1 Genome sequencing and assembly.</title>
        <authorList>
            <person name="Jung Y."/>
        </authorList>
    </citation>
    <scope>NUCLEOTIDE SEQUENCE [LARGE SCALE GENOMIC DNA]</scope>
    <source>
        <strain evidence="1 2">LF1</strain>
    </source>
</reference>
<evidence type="ECO:0000313" key="2">
    <source>
        <dbReference type="Proteomes" id="UP001321580"/>
    </source>
</evidence>